<organism evidence="1">
    <name type="scientific">marine sediment metagenome</name>
    <dbReference type="NCBI Taxonomy" id="412755"/>
    <lineage>
        <taxon>unclassified sequences</taxon>
        <taxon>metagenomes</taxon>
        <taxon>ecological metagenomes</taxon>
    </lineage>
</organism>
<dbReference type="AlphaFoldDB" id="A0A0F9NPH2"/>
<sequence>MSGVLDWEFAAWGGWCEDIEWLTAKCYRFGKNENVTADLDALSDVMAGYFEIYPRKISEEELRYWQVVVNVRWAIVAVQKAE</sequence>
<dbReference type="EMBL" id="LAZR01003867">
    <property type="protein sequence ID" value="KKN13952.1"/>
    <property type="molecule type" value="Genomic_DNA"/>
</dbReference>
<dbReference type="InterPro" id="IPR011009">
    <property type="entry name" value="Kinase-like_dom_sf"/>
</dbReference>
<name>A0A0F9NPH2_9ZZZZ</name>
<comment type="caution">
    <text evidence="1">The sequence shown here is derived from an EMBL/GenBank/DDBJ whole genome shotgun (WGS) entry which is preliminary data.</text>
</comment>
<accession>A0A0F9NPH2</accession>
<reference evidence="1" key="1">
    <citation type="journal article" date="2015" name="Nature">
        <title>Complex archaea that bridge the gap between prokaryotes and eukaryotes.</title>
        <authorList>
            <person name="Spang A."/>
            <person name="Saw J.H."/>
            <person name="Jorgensen S.L."/>
            <person name="Zaremba-Niedzwiedzka K."/>
            <person name="Martijn J."/>
            <person name="Lind A.E."/>
            <person name="van Eijk R."/>
            <person name="Schleper C."/>
            <person name="Guy L."/>
            <person name="Ettema T.J."/>
        </authorList>
    </citation>
    <scope>NUCLEOTIDE SEQUENCE</scope>
</reference>
<evidence type="ECO:0008006" key="2">
    <source>
        <dbReference type="Google" id="ProtNLM"/>
    </source>
</evidence>
<protein>
    <recommendedName>
        <fullName evidence="2">Aminoglycoside phosphotransferase domain-containing protein</fullName>
    </recommendedName>
</protein>
<gene>
    <name evidence="1" type="ORF">LCGC14_1001000</name>
</gene>
<dbReference type="SUPFAM" id="SSF56112">
    <property type="entry name" value="Protein kinase-like (PK-like)"/>
    <property type="match status" value="1"/>
</dbReference>
<proteinExistence type="predicted"/>
<dbReference type="Gene3D" id="3.90.1200.10">
    <property type="match status" value="1"/>
</dbReference>
<evidence type="ECO:0000313" key="1">
    <source>
        <dbReference type="EMBL" id="KKN13952.1"/>
    </source>
</evidence>